<evidence type="ECO:0000313" key="1">
    <source>
        <dbReference type="EMBL" id="BDB51844.1"/>
    </source>
</evidence>
<dbReference type="Proteomes" id="UP001319865">
    <property type="component" value="Chromosome"/>
</dbReference>
<gene>
    <name evidence="1" type="ORF">GENT11_01560</name>
</gene>
<dbReference type="RefSeq" id="WP_229330325.1">
    <property type="nucleotide sequence ID" value="NZ_AP025183.1"/>
</dbReference>
<proteinExistence type="predicted"/>
<dbReference type="EMBL" id="AP025183">
    <property type="protein sequence ID" value="BDB51844.1"/>
    <property type="molecule type" value="Genomic_DNA"/>
</dbReference>
<sequence>MDPKQPKSKINKVEEPSVSYPISPLTQKGIDTKTFDFQIEIQSGLSIETAKQESVKRIRGWWEK</sequence>
<organism evidence="1 2">
    <name type="scientific">Flavobacterium ammonificans</name>
    <dbReference type="NCBI Taxonomy" id="1751056"/>
    <lineage>
        <taxon>Bacteria</taxon>
        <taxon>Pseudomonadati</taxon>
        <taxon>Bacteroidota</taxon>
        <taxon>Flavobacteriia</taxon>
        <taxon>Flavobacteriales</taxon>
        <taxon>Flavobacteriaceae</taxon>
        <taxon>Flavobacterium</taxon>
    </lineage>
</organism>
<keyword evidence="2" id="KW-1185">Reference proteome</keyword>
<reference evidence="1 2" key="1">
    <citation type="journal article" date="2022" name="Int. J. Syst. Evol. Microbiol.">
        <title>Flavobacterium ammonificans sp. nov. and Flavobacterium ammoniigenes sp. nov., ammonifying bacteria isolated from surface river water.</title>
        <authorList>
            <person name="Watanabe K."/>
            <person name="Kitamura T."/>
            <person name="Ogata Y."/>
            <person name="Shindo C."/>
            <person name="Suda W."/>
        </authorList>
    </citation>
    <scope>NUCLEOTIDE SEQUENCE [LARGE SCALE GENOMIC DNA]</scope>
    <source>
        <strain evidence="1 2">GENT11</strain>
    </source>
</reference>
<evidence type="ECO:0000313" key="2">
    <source>
        <dbReference type="Proteomes" id="UP001319865"/>
    </source>
</evidence>
<accession>A0ABM7UWZ2</accession>
<reference evidence="1 2" key="2">
    <citation type="journal article" date="2022" name="Microorganisms">
        <title>Complete Genome Sequences of Two Flavobacterium ammonificans Strains and a Flavobacterium ammoniigenes Strain of Ammonifying Bacterioplankton Isolated from Surface River Water.</title>
        <authorList>
            <person name="Suda W."/>
            <person name="Ogata Y."/>
            <person name="Shindo C."/>
            <person name="Watanabe K."/>
        </authorList>
    </citation>
    <scope>NUCLEOTIDE SEQUENCE [LARGE SCALE GENOMIC DNA]</scope>
    <source>
        <strain evidence="1 2">GENT11</strain>
    </source>
</reference>
<name>A0ABM7UWZ2_9FLAO</name>
<protein>
    <submittedName>
        <fullName evidence="1">Uncharacterized protein</fullName>
    </submittedName>
</protein>